<name>A0A346TP88_STAPS</name>
<evidence type="ECO:0000313" key="1">
    <source>
        <dbReference type="EMBL" id="AXU41378.1"/>
    </source>
</evidence>
<accession>A0A346TP88</accession>
<protein>
    <recommendedName>
        <fullName evidence="2">Major capsid protein</fullName>
    </recommendedName>
</protein>
<dbReference type="RefSeq" id="WP_241735331.1">
    <property type="nucleotide sequence ID" value="NZ_CALYDN020000018.1"/>
</dbReference>
<proteinExistence type="predicted"/>
<organism evidence="1">
    <name type="scientific">Staphylococcus pseudintermedius</name>
    <dbReference type="NCBI Taxonomy" id="283734"/>
    <lineage>
        <taxon>Bacteria</taxon>
        <taxon>Bacillati</taxon>
        <taxon>Bacillota</taxon>
        <taxon>Bacilli</taxon>
        <taxon>Bacillales</taxon>
        <taxon>Staphylococcaceae</taxon>
        <taxon>Staphylococcus</taxon>
        <taxon>Staphylococcus intermedius group</taxon>
    </lineage>
</organism>
<dbReference type="EMBL" id="MH179303">
    <property type="protein sequence ID" value="AXU41378.1"/>
    <property type="molecule type" value="Genomic_DNA"/>
</dbReference>
<dbReference type="AlphaFoldDB" id="A0A346TP88"/>
<sequence length="314" mass="34461">MKFNLKFNLQFFADDSASGGGTSSSTAATQTKVALGETKLKDKHTGIVKTVTDAKSYVTPALITDDAIYMEGRSFTVMKGDVAELRDYDRTQANHLDSPKITETTYFLDQEKYWGRFIDALDKRDTEGNIDVNYVVARQSAEVVAPYLDNLRFKNIAENAKEHIAVAAKKEYDAILAVTEKMTDDIAPTNRTLFVSPAFYTKVKQLVIQLPQGDNKQQVLGQGVQGKIDGFTVVVVPTKFLQGVEAIAVAGQVCASPLQVNQTKTNSNIPGRFGESVEQLLYTGAFVPEELQKFIYTLGGTAVTPKKDGVDVHQ</sequence>
<evidence type="ECO:0008006" key="2">
    <source>
        <dbReference type="Google" id="ProtNLM"/>
    </source>
</evidence>
<reference evidence="1" key="1">
    <citation type="submission" date="2018-04" db="EMBL/GenBank/DDBJ databases">
        <title>Whole genome sequencing of Staphylococcus pseudintermedius isolates from dogs.</title>
        <authorList>
            <person name="Bryan L.K."/>
            <person name="Little S.V."/>
            <person name="Hillhouse A."/>
            <person name="Lawhon S.D."/>
        </authorList>
    </citation>
    <scope>NUCLEOTIDE SEQUENCE</scope>
    <source>
        <strain evidence="1">TAMU 49_044</strain>
    </source>
</reference>